<evidence type="ECO:0000313" key="2">
    <source>
        <dbReference type="Proteomes" id="UP000593573"/>
    </source>
</evidence>
<proteinExistence type="predicted"/>
<reference evidence="1 2" key="1">
    <citation type="journal article" date="2019" name="Genome Biol. Evol.">
        <title>Insights into the evolution of the New World diploid cottons (Gossypium, subgenus Houzingenia) based on genome sequencing.</title>
        <authorList>
            <person name="Grover C.E."/>
            <person name="Arick M.A. 2nd"/>
            <person name="Thrash A."/>
            <person name="Conover J.L."/>
            <person name="Sanders W.S."/>
            <person name="Peterson D.G."/>
            <person name="Frelichowski J.E."/>
            <person name="Scheffler J.A."/>
            <person name="Scheffler B.E."/>
            <person name="Wendel J.F."/>
        </authorList>
    </citation>
    <scope>NUCLEOTIDE SEQUENCE [LARGE SCALE GENOMIC DNA]</scope>
    <source>
        <strain evidence="1">57</strain>
        <tissue evidence="1">Leaf</tissue>
    </source>
</reference>
<gene>
    <name evidence="1" type="ORF">Goklo_026316</name>
</gene>
<comment type="caution">
    <text evidence="1">The sequence shown here is derived from an EMBL/GenBank/DDBJ whole genome shotgun (WGS) entry which is preliminary data.</text>
</comment>
<keyword evidence="2" id="KW-1185">Reference proteome</keyword>
<evidence type="ECO:0000313" key="1">
    <source>
        <dbReference type="EMBL" id="MBA0641817.1"/>
    </source>
</evidence>
<accession>A0A7J8TUC9</accession>
<protein>
    <submittedName>
        <fullName evidence="1">Uncharacterized protein</fullName>
    </submittedName>
</protein>
<dbReference type="AlphaFoldDB" id="A0A7J8TUC9"/>
<dbReference type="Proteomes" id="UP000593573">
    <property type="component" value="Unassembled WGS sequence"/>
</dbReference>
<dbReference type="EMBL" id="JABFAB010000002">
    <property type="protein sequence ID" value="MBA0641817.1"/>
    <property type="molecule type" value="Genomic_DNA"/>
</dbReference>
<sequence length="91" mass="10454">MLFPFNKGDKQENLLIFKKRSRAIKKVKLVKEDPPNDLEMIIDSQCVNVFVKVKLLNLSRIGKNINGPTEEKDIELHEGNVITNFMDGSLR</sequence>
<name>A0A7J8TUC9_9ROSI</name>
<organism evidence="1 2">
    <name type="scientific">Gossypium klotzschianum</name>
    <dbReference type="NCBI Taxonomy" id="34286"/>
    <lineage>
        <taxon>Eukaryota</taxon>
        <taxon>Viridiplantae</taxon>
        <taxon>Streptophyta</taxon>
        <taxon>Embryophyta</taxon>
        <taxon>Tracheophyta</taxon>
        <taxon>Spermatophyta</taxon>
        <taxon>Magnoliopsida</taxon>
        <taxon>eudicotyledons</taxon>
        <taxon>Gunneridae</taxon>
        <taxon>Pentapetalae</taxon>
        <taxon>rosids</taxon>
        <taxon>malvids</taxon>
        <taxon>Malvales</taxon>
        <taxon>Malvaceae</taxon>
        <taxon>Malvoideae</taxon>
        <taxon>Gossypium</taxon>
    </lineage>
</organism>